<dbReference type="GO" id="GO:0016780">
    <property type="term" value="F:phosphotransferase activity, for other substituted phosphate groups"/>
    <property type="evidence" value="ECO:0007669"/>
    <property type="project" value="InterPro"/>
</dbReference>
<dbReference type="AlphaFoldDB" id="A0A7C1JYR8"/>
<protein>
    <submittedName>
        <fullName evidence="3">CDP-alcohol phosphatidyltransferase family protein</fullName>
    </submittedName>
</protein>
<reference evidence="3" key="1">
    <citation type="journal article" date="2020" name="mSystems">
        <title>Genome- and Community-Level Interaction Insights into Carbon Utilization and Element Cycling Functions of Hydrothermarchaeota in Hydrothermal Sediment.</title>
        <authorList>
            <person name="Zhou Z."/>
            <person name="Liu Y."/>
            <person name="Xu W."/>
            <person name="Pan J."/>
            <person name="Luo Z.H."/>
            <person name="Li M."/>
        </authorList>
    </citation>
    <scope>NUCLEOTIDE SEQUENCE [LARGE SCALE GENOMIC DNA]</scope>
    <source>
        <strain evidence="3">SpSt-222</strain>
    </source>
</reference>
<proteinExistence type="inferred from homology"/>
<comment type="similarity">
    <text evidence="2">Belongs to the CDP-alcohol phosphatidyltransferase class-I family.</text>
</comment>
<dbReference type="InterPro" id="IPR048254">
    <property type="entry name" value="CDP_ALCOHOL_P_TRANSF_CS"/>
</dbReference>
<name>A0A7C1JYR8_THERO</name>
<evidence type="ECO:0000256" key="1">
    <source>
        <dbReference type="ARBA" id="ARBA00022679"/>
    </source>
</evidence>
<keyword evidence="1 2" id="KW-0808">Transferase</keyword>
<dbReference type="Gene3D" id="1.20.120.1760">
    <property type="match status" value="1"/>
</dbReference>
<accession>A0A7C1JYR8</accession>
<dbReference type="PROSITE" id="PS00379">
    <property type="entry name" value="CDP_ALCOHOL_P_TRANSF"/>
    <property type="match status" value="1"/>
</dbReference>
<dbReference type="InterPro" id="IPR000462">
    <property type="entry name" value="CDP-OH_P_trans"/>
</dbReference>
<evidence type="ECO:0000256" key="2">
    <source>
        <dbReference type="RuleBase" id="RU003750"/>
    </source>
</evidence>
<evidence type="ECO:0000313" key="3">
    <source>
        <dbReference type="EMBL" id="HEF65802.1"/>
    </source>
</evidence>
<comment type="caution">
    <text evidence="3">The sequence shown here is derived from an EMBL/GenBank/DDBJ whole genome shotgun (WGS) entry which is preliminary data.</text>
</comment>
<dbReference type="GO" id="GO:0008654">
    <property type="term" value="P:phospholipid biosynthetic process"/>
    <property type="evidence" value="ECO:0007669"/>
    <property type="project" value="InterPro"/>
</dbReference>
<dbReference type="Pfam" id="PF01066">
    <property type="entry name" value="CDP-OH_P_transf"/>
    <property type="match status" value="1"/>
</dbReference>
<dbReference type="InterPro" id="IPR043130">
    <property type="entry name" value="CDP-OH_PTrfase_TM_dom"/>
</dbReference>
<sequence>MANAITAGRVALLFVAIGLLYSQQRWLSFLAWLVLFVVFLGDALDGIVARRRGQSTVFGAVFDIAGDRVVENALWIVFADLGLIGVWAPLLVMTRGFLVDGLRSVALQAGRTPFGERTMARTRLTRFLTASRAMRALYGVAKLVAFLFLGGLIVEQSGGFPGAGWLFHWPVSLALGWASVYGTLALTVVRGLPVIVDAWPYLGWSAEDFQRASSEEPTAG</sequence>
<dbReference type="GO" id="GO:0016020">
    <property type="term" value="C:membrane"/>
    <property type="evidence" value="ECO:0007669"/>
    <property type="project" value="InterPro"/>
</dbReference>
<dbReference type="EMBL" id="DSJL01000011">
    <property type="protein sequence ID" value="HEF65802.1"/>
    <property type="molecule type" value="Genomic_DNA"/>
</dbReference>
<gene>
    <name evidence="3" type="ORF">ENP47_09425</name>
</gene>
<organism evidence="3">
    <name type="scientific">Thermomicrobium roseum</name>
    <dbReference type="NCBI Taxonomy" id="500"/>
    <lineage>
        <taxon>Bacteria</taxon>
        <taxon>Pseudomonadati</taxon>
        <taxon>Thermomicrobiota</taxon>
        <taxon>Thermomicrobia</taxon>
        <taxon>Thermomicrobiales</taxon>
        <taxon>Thermomicrobiaceae</taxon>
        <taxon>Thermomicrobium</taxon>
    </lineage>
</organism>